<keyword evidence="8" id="KW-1185">Reference proteome</keyword>
<sequence length="454" mass="50604">MEEAAAFPDVQEAENWHYRGEGAANVVLAYHGSNPALVGKVLRLQKAVHGADKVSHGAMKTPVLTPEEQLLWAEWPEMITASSSAELNHAYIRDVLLPLLGDTHVDPGRIVFVSGLFVEALNRSITHRRPAWRVAAGSLTMSSGVGLLIDDHSNFPVPRDTLGSGPTITVEIKPKWGFLPTSPWIKEENAVKKTVSRFRMHQTLKLKEGKIKEISKYCPLDLFSGTEDGILKALRDLFATPQNNLRVFHNGEEVFGDFDGLSPEAARVPLENFIKEIFPCQEGGPVPAFQKLVAHLLYQSRILEMLLLVQKLDYLDIEGSIQAYEKFMHHYKQSPRGSQEVRALATDSHPQQGGYVNGTSDEKELTFEECRKALRDYLISATAKDCGIMLALQPVEPGTMADISISGTGVIEYSGRFFMHKIHFLDLDVKQLKKLPRYAQLDMDIVKAYTSLIS</sequence>
<keyword evidence="4 6" id="KW-0418">Kinase</keyword>
<dbReference type="Pfam" id="PF06090">
    <property type="entry name" value="Ins_P5_2-kin"/>
    <property type="match status" value="1"/>
</dbReference>
<dbReference type="AlphaFoldDB" id="A0ABD3GUA4"/>
<dbReference type="PANTHER" id="PTHR14456:SF2">
    <property type="entry name" value="INOSITOL-PENTAKISPHOSPHATE 2-KINASE"/>
    <property type="match status" value="1"/>
</dbReference>
<comment type="caution">
    <text evidence="7">The sequence shown here is derived from an EMBL/GenBank/DDBJ whole genome shotgun (WGS) entry which is preliminary data.</text>
</comment>
<keyword evidence="2 6" id="KW-0808">Transferase</keyword>
<dbReference type="InterPro" id="IPR009286">
    <property type="entry name" value="Ins_P5_2-kin"/>
</dbReference>
<dbReference type="InterPro" id="IPR043001">
    <property type="entry name" value="IP5_2-K_N_lobe"/>
</dbReference>
<comment type="domain">
    <text evidence="6">The EXKPK motif is conserved in inositol-pentakisphosphate 2-kinases of both family 1 and 2.</text>
</comment>
<dbReference type="Gene3D" id="3.30.200.110">
    <property type="entry name" value="Inositol-pentakisphosphate 2-kinase, N-lobe"/>
    <property type="match status" value="1"/>
</dbReference>
<dbReference type="EMBL" id="JBJQOH010000006">
    <property type="protein sequence ID" value="KAL3682538.1"/>
    <property type="molecule type" value="Genomic_DNA"/>
</dbReference>
<dbReference type="PANTHER" id="PTHR14456">
    <property type="entry name" value="INOSITOL POLYPHOSPHATE KINASE 1"/>
    <property type="match status" value="1"/>
</dbReference>
<keyword evidence="5 6" id="KW-0067">ATP-binding</keyword>
<accession>A0ABD3GUA4</accession>
<comment type="catalytic activity">
    <reaction evidence="6">
        <text>1D-myo-inositol 1,3,4,5,6-pentakisphosphate + ATP = 1D-myo-inositol hexakisphosphate + ADP + H(+)</text>
        <dbReference type="Rhea" id="RHEA:20313"/>
        <dbReference type="ChEBI" id="CHEBI:15378"/>
        <dbReference type="ChEBI" id="CHEBI:30616"/>
        <dbReference type="ChEBI" id="CHEBI:57733"/>
        <dbReference type="ChEBI" id="CHEBI:58130"/>
        <dbReference type="ChEBI" id="CHEBI:456216"/>
        <dbReference type="EC" id="2.7.1.158"/>
    </reaction>
</comment>
<evidence type="ECO:0000256" key="6">
    <source>
        <dbReference type="RuleBase" id="RU364126"/>
    </source>
</evidence>
<evidence type="ECO:0000313" key="8">
    <source>
        <dbReference type="Proteomes" id="UP001633002"/>
    </source>
</evidence>
<evidence type="ECO:0000256" key="4">
    <source>
        <dbReference type="ARBA" id="ARBA00022777"/>
    </source>
</evidence>
<name>A0ABD3GUA4_9MARC</name>
<reference evidence="7 8" key="1">
    <citation type="submission" date="2024-09" db="EMBL/GenBank/DDBJ databases">
        <title>Chromosome-scale assembly of Riccia sorocarpa.</title>
        <authorList>
            <person name="Paukszto L."/>
        </authorList>
    </citation>
    <scope>NUCLEOTIDE SEQUENCE [LARGE SCALE GENOMIC DNA]</scope>
    <source>
        <strain evidence="7">LP-2024</strain>
        <tissue evidence="7">Aerial parts of the thallus</tissue>
    </source>
</reference>
<dbReference type="EC" id="2.7.1.158" evidence="1 6"/>
<evidence type="ECO:0000313" key="7">
    <source>
        <dbReference type="EMBL" id="KAL3682538.1"/>
    </source>
</evidence>
<evidence type="ECO:0000256" key="2">
    <source>
        <dbReference type="ARBA" id="ARBA00022679"/>
    </source>
</evidence>
<comment type="function">
    <text evidence="6">Phosphorylates Ins(1,3,4,5,6)P5 at position 2 to form Ins(1,2,3,4,5,6)P6 (InsP6 or phytate).</text>
</comment>
<dbReference type="GO" id="GO:0035299">
    <property type="term" value="F:inositol-1,3,4,5,6-pentakisphosphate 2-kinase activity"/>
    <property type="evidence" value="ECO:0007669"/>
    <property type="project" value="UniProtKB-EC"/>
</dbReference>
<evidence type="ECO:0000256" key="1">
    <source>
        <dbReference type="ARBA" id="ARBA00012023"/>
    </source>
</evidence>
<keyword evidence="3 6" id="KW-0547">Nucleotide-binding</keyword>
<proteinExistence type="predicted"/>
<dbReference type="Proteomes" id="UP001633002">
    <property type="component" value="Unassembled WGS sequence"/>
</dbReference>
<organism evidence="7 8">
    <name type="scientific">Riccia sorocarpa</name>
    <dbReference type="NCBI Taxonomy" id="122646"/>
    <lineage>
        <taxon>Eukaryota</taxon>
        <taxon>Viridiplantae</taxon>
        <taxon>Streptophyta</taxon>
        <taxon>Embryophyta</taxon>
        <taxon>Marchantiophyta</taxon>
        <taxon>Marchantiopsida</taxon>
        <taxon>Marchantiidae</taxon>
        <taxon>Marchantiales</taxon>
        <taxon>Ricciaceae</taxon>
        <taxon>Riccia</taxon>
    </lineage>
</organism>
<dbReference type="GO" id="GO:0005524">
    <property type="term" value="F:ATP binding"/>
    <property type="evidence" value="ECO:0007669"/>
    <property type="project" value="UniProtKB-KW"/>
</dbReference>
<evidence type="ECO:0000256" key="3">
    <source>
        <dbReference type="ARBA" id="ARBA00022741"/>
    </source>
</evidence>
<gene>
    <name evidence="7" type="ORF">R1sor_000560</name>
</gene>
<protein>
    <recommendedName>
        <fullName evidence="1 6">Inositol-pentakisphosphate 2-kinase</fullName>
        <ecNumber evidence="1 6">2.7.1.158</ecNumber>
    </recommendedName>
</protein>
<evidence type="ECO:0000256" key="5">
    <source>
        <dbReference type="ARBA" id="ARBA00022840"/>
    </source>
</evidence>